<organism evidence="8 9">
    <name type="scientific">Hymenobacter telluris</name>
    <dbReference type="NCBI Taxonomy" id="2816474"/>
    <lineage>
        <taxon>Bacteria</taxon>
        <taxon>Pseudomonadati</taxon>
        <taxon>Bacteroidota</taxon>
        <taxon>Cytophagia</taxon>
        <taxon>Cytophagales</taxon>
        <taxon>Hymenobacteraceae</taxon>
        <taxon>Hymenobacter</taxon>
    </lineage>
</organism>
<dbReference type="InterPro" id="IPR013783">
    <property type="entry name" value="Ig-like_fold"/>
</dbReference>
<dbReference type="Gene3D" id="2.60.40.10">
    <property type="entry name" value="Immunoglobulins"/>
    <property type="match status" value="2"/>
</dbReference>
<accession>A0A939EZF1</accession>
<dbReference type="Gene3D" id="3.40.390.10">
    <property type="entry name" value="Collagenase (Catalytic Domain)"/>
    <property type="match status" value="1"/>
</dbReference>
<protein>
    <submittedName>
        <fullName evidence="8">Matrixin family metalloprotease</fullName>
    </submittedName>
</protein>
<dbReference type="GO" id="GO:0004222">
    <property type="term" value="F:metalloendopeptidase activity"/>
    <property type="evidence" value="ECO:0007669"/>
    <property type="project" value="InterPro"/>
</dbReference>
<keyword evidence="3" id="KW-0378">Hydrolase</keyword>
<sequence length="707" mass="75461">MLLRFSALCLIGLLLGDAAQAQTSVATPETHCLVLPLAPAQRASQATLIVEAAVRSSRSFWDAAHQRIYTAHQVQVFSSFKGQAPTELTVLTEGGTVDLNRHELTNTLTLQPGQQGILFLVPAAFPGTESAGPAWVAYGSQQGLIGYDLATGTAADLFQQYGAVGSAFYQRLTTLTTEPRRVVQPNPELAAALARQQQPPVVARGTAPVVSALSPTSIPAGTGAVLTISGSGFGATRGAGFVEFRNADNGGTSLVKPQDQDYVSWTDTRIQVRVPSLGRGLNDALSPAGSGQVRITTTDQLVATSSAAITVPYAISNVQLTGTNQILRPGPINQNGRGGYTFRFEASFASNTAAVTAFRNALATWRCQSAMNWDVDPTPRTSRGPKEDGENSIGFDYAEADLPVNVLGRTTSYYRGCFKPSGGVAFAVQEIDMQFDDATTWQFGPLPAVTPQLDFESVAVHELGHAQQLAHVILPRAVMHYAVARGQTSRLINQDDVTGGRLVLRTRGFVPQGCGSGPMLPAPLTGLAATTTTAGIALSWTTQDECFLDNFVVERSLAADTSAWQTLATVPRATGNSYRYLDAQPQPGLRYYRLRLRRPATSFGPASLDNTVPLLAQADAATALQPQLFPVPADDTGLTLQYPATANGRLIVSVVDAIGRRHSVIGLEFLSGLNLLRVPTTSLRPGWYILRFRVPGGQETNLPFVRR</sequence>
<comment type="caution">
    <text evidence="8">The sequence shown here is derived from an EMBL/GenBank/DDBJ whole genome shotgun (WGS) entry which is preliminary data.</text>
</comment>
<name>A0A939EZF1_9BACT</name>
<keyword evidence="5" id="KW-0732">Signal</keyword>
<feature type="signal peptide" evidence="5">
    <location>
        <begin position="1"/>
        <end position="21"/>
    </location>
</feature>
<evidence type="ECO:0000256" key="1">
    <source>
        <dbReference type="ARBA" id="ARBA00022670"/>
    </source>
</evidence>
<evidence type="ECO:0000259" key="7">
    <source>
        <dbReference type="Pfam" id="PF01833"/>
    </source>
</evidence>
<feature type="chain" id="PRO_5037758235" evidence="5">
    <location>
        <begin position="22"/>
        <end position="707"/>
    </location>
</feature>
<dbReference type="Proteomes" id="UP000664144">
    <property type="component" value="Unassembled WGS sequence"/>
</dbReference>
<keyword evidence="8" id="KW-0482">Metalloprotease</keyword>
<dbReference type="EMBL" id="JAFLQZ010000018">
    <property type="protein sequence ID" value="MBO0360315.1"/>
    <property type="molecule type" value="Genomic_DNA"/>
</dbReference>
<dbReference type="InterPro" id="IPR024079">
    <property type="entry name" value="MetalloPept_cat_dom_sf"/>
</dbReference>
<dbReference type="GO" id="GO:0006508">
    <property type="term" value="P:proteolysis"/>
    <property type="evidence" value="ECO:0007669"/>
    <property type="project" value="UniProtKB-KW"/>
</dbReference>
<feature type="domain" description="IPT/TIG" evidence="7">
    <location>
        <begin position="208"/>
        <end position="310"/>
    </location>
</feature>
<dbReference type="GO" id="GO:0031012">
    <property type="term" value="C:extracellular matrix"/>
    <property type="evidence" value="ECO:0007669"/>
    <property type="project" value="InterPro"/>
</dbReference>
<gene>
    <name evidence="8" type="ORF">J0X19_20310</name>
</gene>
<proteinExistence type="predicted"/>
<dbReference type="RefSeq" id="WP_206986260.1">
    <property type="nucleotide sequence ID" value="NZ_JAFLQZ010000018.1"/>
</dbReference>
<dbReference type="SUPFAM" id="SSF55486">
    <property type="entry name" value="Metalloproteases ('zincins'), catalytic domain"/>
    <property type="match status" value="1"/>
</dbReference>
<dbReference type="SUPFAM" id="SSF81296">
    <property type="entry name" value="E set domains"/>
    <property type="match status" value="1"/>
</dbReference>
<evidence type="ECO:0000256" key="3">
    <source>
        <dbReference type="ARBA" id="ARBA00022801"/>
    </source>
</evidence>
<keyword evidence="1" id="KW-0645">Protease</keyword>
<keyword evidence="9" id="KW-1185">Reference proteome</keyword>
<evidence type="ECO:0000313" key="8">
    <source>
        <dbReference type="EMBL" id="MBO0360315.1"/>
    </source>
</evidence>
<dbReference type="InterPro" id="IPR014756">
    <property type="entry name" value="Ig_E-set"/>
</dbReference>
<dbReference type="Pfam" id="PF00413">
    <property type="entry name" value="Peptidase_M10"/>
    <property type="match status" value="1"/>
</dbReference>
<evidence type="ECO:0000313" key="9">
    <source>
        <dbReference type="Proteomes" id="UP000664144"/>
    </source>
</evidence>
<dbReference type="AlphaFoldDB" id="A0A939EZF1"/>
<reference evidence="8" key="1">
    <citation type="submission" date="2021-03" db="EMBL/GenBank/DDBJ databases">
        <authorList>
            <person name="Kim M.K."/>
        </authorList>
    </citation>
    <scope>NUCLEOTIDE SEQUENCE</scope>
    <source>
        <strain evidence="8">BT186</strain>
    </source>
</reference>
<dbReference type="GO" id="GO:0008270">
    <property type="term" value="F:zinc ion binding"/>
    <property type="evidence" value="ECO:0007669"/>
    <property type="project" value="InterPro"/>
</dbReference>
<feature type="domain" description="Peptidase M10 metallopeptidase" evidence="6">
    <location>
        <begin position="429"/>
        <end position="499"/>
    </location>
</feature>
<dbReference type="InterPro" id="IPR002909">
    <property type="entry name" value="IPT_dom"/>
</dbReference>
<dbReference type="Pfam" id="PF01833">
    <property type="entry name" value="TIG"/>
    <property type="match status" value="1"/>
</dbReference>
<evidence type="ECO:0000259" key="6">
    <source>
        <dbReference type="Pfam" id="PF00413"/>
    </source>
</evidence>
<keyword evidence="4" id="KW-0862">Zinc</keyword>
<evidence type="ECO:0000256" key="5">
    <source>
        <dbReference type="SAM" id="SignalP"/>
    </source>
</evidence>
<keyword evidence="2" id="KW-0479">Metal-binding</keyword>
<dbReference type="CDD" id="cd00102">
    <property type="entry name" value="IPT"/>
    <property type="match status" value="1"/>
</dbReference>
<evidence type="ECO:0000256" key="2">
    <source>
        <dbReference type="ARBA" id="ARBA00022723"/>
    </source>
</evidence>
<dbReference type="InterPro" id="IPR001818">
    <property type="entry name" value="Pept_M10_metallopeptidase"/>
</dbReference>
<evidence type="ECO:0000256" key="4">
    <source>
        <dbReference type="ARBA" id="ARBA00022833"/>
    </source>
</evidence>